<evidence type="ECO:0000256" key="1">
    <source>
        <dbReference type="SAM" id="SignalP"/>
    </source>
</evidence>
<sequence>MNTIMRSCLLIAMTVLALLSGQARAQAALGMVLDVQGNGKMEVNGVSSKLQLLAYLQPKMQITLEAGARASLSLYATRAVYQLTGPATVTVEKDSIVSVQGQKAVVKPMAEKLVRATETSNVIAGAVRMRQLPPRILAVTPENNSLLLGSRPVFNWISAEAAEFDISIHDMDEKLIFSDKTKENTWQLPEKVKLEEGATYRWQVRYVSAKDGKTSTAKAEFKLAGKTEAASLNDLKPSETAAVEEWVMYAAMLQGKRAFTEARQVWQLIAKQRPDLQKMSEVAP</sequence>
<dbReference type="OrthoDB" id="8777667at2"/>
<dbReference type="RefSeq" id="WP_146218860.1">
    <property type="nucleotide sequence ID" value="NZ_QJKB01000004.1"/>
</dbReference>
<evidence type="ECO:0008006" key="4">
    <source>
        <dbReference type="Google" id="ProtNLM"/>
    </source>
</evidence>
<dbReference type="Proteomes" id="UP000247792">
    <property type="component" value="Unassembled WGS sequence"/>
</dbReference>
<dbReference type="AlphaFoldDB" id="A0A318J9P6"/>
<proteinExistence type="predicted"/>
<name>A0A318J9P6_9BURK</name>
<comment type="caution">
    <text evidence="2">The sequence shown here is derived from an EMBL/GenBank/DDBJ whole genome shotgun (WGS) entry which is preliminary data.</text>
</comment>
<gene>
    <name evidence="2" type="ORF">DFR42_104248</name>
</gene>
<protein>
    <recommendedName>
        <fullName evidence="4">FecR family protein</fullName>
    </recommendedName>
</protein>
<organism evidence="2 3">
    <name type="scientific">Undibacterium pigrum</name>
    <dbReference type="NCBI Taxonomy" id="401470"/>
    <lineage>
        <taxon>Bacteria</taxon>
        <taxon>Pseudomonadati</taxon>
        <taxon>Pseudomonadota</taxon>
        <taxon>Betaproteobacteria</taxon>
        <taxon>Burkholderiales</taxon>
        <taxon>Oxalobacteraceae</taxon>
        <taxon>Undibacterium</taxon>
    </lineage>
</organism>
<evidence type="ECO:0000313" key="3">
    <source>
        <dbReference type="Proteomes" id="UP000247792"/>
    </source>
</evidence>
<keyword evidence="1" id="KW-0732">Signal</keyword>
<feature type="chain" id="PRO_5016313162" description="FecR family protein" evidence="1">
    <location>
        <begin position="26"/>
        <end position="284"/>
    </location>
</feature>
<accession>A0A318J9P6</accession>
<evidence type="ECO:0000313" key="2">
    <source>
        <dbReference type="EMBL" id="PXX43247.1"/>
    </source>
</evidence>
<keyword evidence="3" id="KW-1185">Reference proteome</keyword>
<dbReference type="Gene3D" id="2.60.40.10">
    <property type="entry name" value="Immunoglobulins"/>
    <property type="match status" value="1"/>
</dbReference>
<reference evidence="2 3" key="1">
    <citation type="submission" date="2018-05" db="EMBL/GenBank/DDBJ databases">
        <title>Genomic Encyclopedia of Type Strains, Phase IV (KMG-IV): sequencing the most valuable type-strain genomes for metagenomic binning, comparative biology and taxonomic classification.</title>
        <authorList>
            <person name="Goeker M."/>
        </authorList>
    </citation>
    <scope>NUCLEOTIDE SEQUENCE [LARGE SCALE GENOMIC DNA]</scope>
    <source>
        <strain evidence="2 3">DSM 19792</strain>
    </source>
</reference>
<feature type="signal peptide" evidence="1">
    <location>
        <begin position="1"/>
        <end position="25"/>
    </location>
</feature>
<dbReference type="EMBL" id="QJKB01000004">
    <property type="protein sequence ID" value="PXX43247.1"/>
    <property type="molecule type" value="Genomic_DNA"/>
</dbReference>
<dbReference type="InterPro" id="IPR013783">
    <property type="entry name" value="Ig-like_fold"/>
</dbReference>